<protein>
    <submittedName>
        <fullName evidence="1">Isopentenyl-diphosphate delta-isomerase, FMN-dependent (EC)</fullName>
        <ecNumber evidence="1">5.3.3.2</ecNumber>
    </submittedName>
</protein>
<dbReference type="InterPro" id="IPR011179">
    <property type="entry name" value="IPdP_isomerase"/>
</dbReference>
<dbReference type="PANTHER" id="PTHR43665">
    <property type="entry name" value="ISOPENTENYL-DIPHOSPHATE DELTA-ISOMERASE"/>
    <property type="match status" value="1"/>
</dbReference>
<proteinExistence type="predicted"/>
<reference evidence="1" key="1">
    <citation type="submission" date="2020-01" db="EMBL/GenBank/DDBJ databases">
        <authorList>
            <person name="Meier V. D."/>
            <person name="Meier V D."/>
        </authorList>
    </citation>
    <scope>NUCLEOTIDE SEQUENCE</scope>
    <source>
        <strain evidence="1">HLG_WM_MAG_10</strain>
    </source>
</reference>
<dbReference type="GO" id="GO:0004452">
    <property type="term" value="F:isopentenyl-diphosphate delta-isomerase activity"/>
    <property type="evidence" value="ECO:0007669"/>
    <property type="project" value="UniProtKB-EC"/>
</dbReference>
<dbReference type="GO" id="GO:0010181">
    <property type="term" value="F:FMN binding"/>
    <property type="evidence" value="ECO:0007669"/>
    <property type="project" value="InterPro"/>
</dbReference>
<evidence type="ECO:0000313" key="1">
    <source>
        <dbReference type="EMBL" id="CAA6801707.1"/>
    </source>
</evidence>
<keyword evidence="1" id="KW-0413">Isomerase</keyword>
<dbReference type="Gene3D" id="3.20.20.70">
    <property type="entry name" value="Aldolase class I"/>
    <property type="match status" value="1"/>
</dbReference>
<dbReference type="GO" id="GO:0008299">
    <property type="term" value="P:isoprenoid biosynthetic process"/>
    <property type="evidence" value="ECO:0007669"/>
    <property type="project" value="InterPro"/>
</dbReference>
<dbReference type="PANTHER" id="PTHR43665:SF1">
    <property type="entry name" value="ISOPENTENYL-DIPHOSPHATE DELTA-ISOMERASE"/>
    <property type="match status" value="1"/>
</dbReference>
<accession>A0A6S6S8C2</accession>
<dbReference type="AlphaFoldDB" id="A0A6S6S8C2"/>
<name>A0A6S6S8C2_9BACT</name>
<dbReference type="SUPFAM" id="SSF51395">
    <property type="entry name" value="FMN-linked oxidoreductases"/>
    <property type="match status" value="1"/>
</dbReference>
<dbReference type="EMBL" id="CACVAQ010000067">
    <property type="protein sequence ID" value="CAA6801707.1"/>
    <property type="molecule type" value="Genomic_DNA"/>
</dbReference>
<sequence length="349" mass="38985">MENGLSKQPYKDRDLTASSRKKDHIQLAFKSQVEGINLDQRFYYEPLLSGHPTSEDQNAFTFLGKTVQTPLWVSSMTGGTAYANVINHNLARVAHDFGFGMGLGSCRGLLTSDEYLQDFDVRAIIGDDLPLYANLGIAQLEELFDAKKTGLIKNLVDKLRADGLIIHVNPFQEWLQPEGDHFKYPPIETIKRVIDTFPDLNIIVKEVGQGMGYKSLEALFQLPIMAVDFAANGGTNFAKLELLRSDTQKYEVYSKLANIGHSATEMVLMTNQIMKDLGDKAICKEVIVSGGIKDFLDGYYLINKLSSPAIYGQASTFLKHARGDYKELYDYVSTQVEGLNLAKKYLTVK</sequence>
<dbReference type="EC" id="5.3.3.2" evidence="1"/>
<dbReference type="InterPro" id="IPR013785">
    <property type="entry name" value="Aldolase_TIM"/>
</dbReference>
<gene>
    <name evidence="1" type="ORF">HELGO_WM31168</name>
</gene>
<organism evidence="1">
    <name type="scientific">uncultured Aureispira sp</name>
    <dbReference type="NCBI Taxonomy" id="1331704"/>
    <lineage>
        <taxon>Bacteria</taxon>
        <taxon>Pseudomonadati</taxon>
        <taxon>Bacteroidota</taxon>
        <taxon>Saprospiria</taxon>
        <taxon>Saprospirales</taxon>
        <taxon>Saprospiraceae</taxon>
        <taxon>Aureispira</taxon>
        <taxon>environmental samples</taxon>
    </lineage>
</organism>